<feature type="domain" description="Laminin G" evidence="8">
    <location>
        <begin position="473"/>
        <end position="604"/>
    </location>
</feature>
<feature type="domain" description="LamG-like jellyroll fold" evidence="9">
    <location>
        <begin position="473"/>
        <end position="609"/>
    </location>
</feature>
<evidence type="ECO:0000259" key="9">
    <source>
        <dbReference type="SMART" id="SM00560"/>
    </source>
</evidence>
<evidence type="ECO:0000256" key="7">
    <source>
        <dbReference type="SAM" id="SignalP"/>
    </source>
</evidence>
<organism evidence="10 11">
    <name type="scientific">Jiangella alkaliphila</name>
    <dbReference type="NCBI Taxonomy" id="419479"/>
    <lineage>
        <taxon>Bacteria</taxon>
        <taxon>Bacillati</taxon>
        <taxon>Actinomycetota</taxon>
        <taxon>Actinomycetes</taxon>
        <taxon>Jiangellales</taxon>
        <taxon>Jiangellaceae</taxon>
        <taxon>Jiangella</taxon>
    </lineage>
</organism>
<keyword evidence="4 7" id="KW-0732">Signal</keyword>
<evidence type="ECO:0000256" key="2">
    <source>
        <dbReference type="ARBA" id="ARBA00009348"/>
    </source>
</evidence>
<comment type="catalytic activity">
    <reaction evidence="1">
        <text>Hydrolysis of alpha-(2-&gt;3)-, alpha-(2-&gt;6)-, alpha-(2-&gt;8)- glycosidic linkages of terminal sialic acid residues in oligosaccharides, glycoproteins, glycolipids, colominic acid and synthetic substrates.</text>
        <dbReference type="EC" id="3.2.1.18"/>
    </reaction>
</comment>
<dbReference type="EMBL" id="LT629791">
    <property type="protein sequence ID" value="SDU64223.1"/>
    <property type="molecule type" value="Genomic_DNA"/>
</dbReference>
<reference evidence="11" key="1">
    <citation type="submission" date="2016-10" db="EMBL/GenBank/DDBJ databases">
        <authorList>
            <person name="Varghese N."/>
            <person name="Submissions S."/>
        </authorList>
    </citation>
    <scope>NUCLEOTIDE SEQUENCE [LARGE SCALE GENOMIC DNA]</scope>
    <source>
        <strain evidence="11">DSM 45079</strain>
    </source>
</reference>
<comment type="similarity">
    <text evidence="2">Belongs to the glycosyl hydrolase 33 family.</text>
</comment>
<dbReference type="Gene3D" id="2.120.10.10">
    <property type="match status" value="1"/>
</dbReference>
<dbReference type="SMART" id="SM00560">
    <property type="entry name" value="LamGL"/>
    <property type="match status" value="1"/>
</dbReference>
<dbReference type="OrthoDB" id="7294637at2"/>
<dbReference type="Pfam" id="PF13088">
    <property type="entry name" value="BNR_2"/>
    <property type="match status" value="1"/>
</dbReference>
<dbReference type="InterPro" id="IPR026856">
    <property type="entry name" value="Sialidase_fam"/>
</dbReference>
<dbReference type="PROSITE" id="PS51318">
    <property type="entry name" value="TAT"/>
    <property type="match status" value="1"/>
</dbReference>
<dbReference type="InterPro" id="IPR006558">
    <property type="entry name" value="LamG-like"/>
</dbReference>
<dbReference type="EC" id="3.2.1.18" evidence="3"/>
<dbReference type="InterPro" id="IPR036278">
    <property type="entry name" value="Sialidase_sf"/>
</dbReference>
<accession>A0A1H2K6M9</accession>
<evidence type="ECO:0000259" key="8">
    <source>
        <dbReference type="SMART" id="SM00282"/>
    </source>
</evidence>
<dbReference type="GO" id="GO:0016020">
    <property type="term" value="C:membrane"/>
    <property type="evidence" value="ECO:0007669"/>
    <property type="project" value="TreeGrafter"/>
</dbReference>
<name>A0A1H2K6M9_9ACTN</name>
<feature type="chain" id="PRO_5038468339" description="exo-alpha-sialidase" evidence="7">
    <location>
        <begin position="24"/>
        <end position="640"/>
    </location>
</feature>
<dbReference type="Pfam" id="PF13385">
    <property type="entry name" value="Laminin_G_3"/>
    <property type="match status" value="1"/>
</dbReference>
<dbReference type="InterPro" id="IPR011040">
    <property type="entry name" value="Sialidase"/>
</dbReference>
<gene>
    <name evidence="10" type="ORF">SAMN04488563_3478</name>
</gene>
<dbReference type="Proteomes" id="UP000182977">
    <property type="component" value="Chromosome I"/>
</dbReference>
<evidence type="ECO:0000256" key="1">
    <source>
        <dbReference type="ARBA" id="ARBA00000427"/>
    </source>
</evidence>
<dbReference type="SUPFAM" id="SSF49899">
    <property type="entry name" value="Concanavalin A-like lectins/glucanases"/>
    <property type="match status" value="1"/>
</dbReference>
<dbReference type="InterPro" id="IPR006311">
    <property type="entry name" value="TAT_signal"/>
</dbReference>
<evidence type="ECO:0000313" key="10">
    <source>
        <dbReference type="EMBL" id="SDU64223.1"/>
    </source>
</evidence>
<dbReference type="GO" id="GO:0006689">
    <property type="term" value="P:ganglioside catabolic process"/>
    <property type="evidence" value="ECO:0007669"/>
    <property type="project" value="TreeGrafter"/>
</dbReference>
<feature type="signal peptide" evidence="7">
    <location>
        <begin position="1"/>
        <end position="23"/>
    </location>
</feature>
<dbReference type="GO" id="GO:0009313">
    <property type="term" value="P:oligosaccharide catabolic process"/>
    <property type="evidence" value="ECO:0007669"/>
    <property type="project" value="TreeGrafter"/>
</dbReference>
<dbReference type="SUPFAM" id="SSF50939">
    <property type="entry name" value="Sialidases"/>
    <property type="match status" value="1"/>
</dbReference>
<dbReference type="AlphaFoldDB" id="A0A1H2K6M9"/>
<dbReference type="SMART" id="SM00282">
    <property type="entry name" value="LamG"/>
    <property type="match status" value="1"/>
</dbReference>
<dbReference type="CDD" id="cd15482">
    <property type="entry name" value="Sialidase_non-viral"/>
    <property type="match status" value="1"/>
</dbReference>
<keyword evidence="5" id="KW-1015">Disulfide bond</keyword>
<feature type="region of interest" description="Disordered" evidence="6">
    <location>
        <begin position="419"/>
        <end position="443"/>
    </location>
</feature>
<dbReference type="GO" id="GO:0004308">
    <property type="term" value="F:exo-alpha-sialidase activity"/>
    <property type="evidence" value="ECO:0007669"/>
    <property type="project" value="UniProtKB-EC"/>
</dbReference>
<sequence>MPRPTRRTFLRTTTLASVGVATAWPLSRPGPAVAGPAVEVTTVFASVSEGYHTFRIPAVVRAADGTVLAFAEGRVDSSADSGDIDLVLRRSTDGGRTWGPLQVVGDNGPNTFGNPAPVVDPASGDVVLLSTHNDGTVTAAQIRRGEVRPEHGRRIHVQRSSDHGVTWSDPLEITDDVKLPEWRWYATGPVHAIALEHGPHAGRLVVPANHSTSPEPGSPDTGNEPKYFGGHVLYSDDGGYTWRIGGVDTPLTGDVNPNETTATELSDGTVYFNTRNQNGTNPHNRAGAISTDGGETFEAPYAPVSDVVAPVIQGSVLKLSGAADPRRRVVLSVAGHHFARENLTLSSSFDDAASWHHGVVVHDGPAGYSDVVELGERKGAALGVLFESGGRLDEIVPPGLPYHQRISFARVPLARLDVPDPPPRITPDRSGLRNHGTVGGRPQGVGGRFGRALELAGDYVELPLTDALALGENEFTAAAWFRTGERTRVQSLLWAHSHADGAAKWRIQVEPAQNRIHALVDTVSAASTLAVPGDFADDRWHHVALVRRDHALDLYVDGDRAASAAAVPGSVSAAARTGIRIGARVDGVNDPLVGAVEEVWIVGRALDDGQVRTLVERNTAPGAVVHLPVDRIRRGSSGRG</sequence>
<dbReference type="STRING" id="419479.SAMN04488563_3478"/>
<evidence type="ECO:0000256" key="3">
    <source>
        <dbReference type="ARBA" id="ARBA00012733"/>
    </source>
</evidence>
<evidence type="ECO:0000313" key="11">
    <source>
        <dbReference type="Proteomes" id="UP000182977"/>
    </source>
</evidence>
<proteinExistence type="inferred from homology"/>
<dbReference type="PANTHER" id="PTHR10628:SF30">
    <property type="entry name" value="EXO-ALPHA-SIALIDASE"/>
    <property type="match status" value="1"/>
</dbReference>
<evidence type="ECO:0000256" key="5">
    <source>
        <dbReference type="ARBA" id="ARBA00023157"/>
    </source>
</evidence>
<keyword evidence="11" id="KW-1185">Reference proteome</keyword>
<evidence type="ECO:0000256" key="6">
    <source>
        <dbReference type="SAM" id="MobiDB-lite"/>
    </source>
</evidence>
<evidence type="ECO:0000256" key="4">
    <source>
        <dbReference type="ARBA" id="ARBA00022729"/>
    </source>
</evidence>
<dbReference type="GO" id="GO:0005737">
    <property type="term" value="C:cytoplasm"/>
    <property type="evidence" value="ECO:0007669"/>
    <property type="project" value="TreeGrafter"/>
</dbReference>
<dbReference type="PANTHER" id="PTHR10628">
    <property type="entry name" value="SIALIDASE"/>
    <property type="match status" value="1"/>
</dbReference>
<dbReference type="RefSeq" id="WP_052763067.1">
    <property type="nucleotide sequence ID" value="NZ_LBMC01000056.1"/>
</dbReference>
<dbReference type="CDD" id="cd00110">
    <property type="entry name" value="LamG"/>
    <property type="match status" value="1"/>
</dbReference>
<dbReference type="InterPro" id="IPR001791">
    <property type="entry name" value="Laminin_G"/>
</dbReference>
<protein>
    <recommendedName>
        <fullName evidence="3">exo-alpha-sialidase</fullName>
        <ecNumber evidence="3">3.2.1.18</ecNumber>
    </recommendedName>
</protein>
<dbReference type="Gene3D" id="2.60.120.200">
    <property type="match status" value="1"/>
</dbReference>
<dbReference type="InterPro" id="IPR013320">
    <property type="entry name" value="ConA-like_dom_sf"/>
</dbReference>